<keyword evidence="1" id="KW-0472">Membrane</keyword>
<feature type="transmembrane region" description="Helical" evidence="1">
    <location>
        <begin position="93"/>
        <end position="113"/>
    </location>
</feature>
<keyword evidence="1" id="KW-0812">Transmembrane</keyword>
<dbReference type="AlphaFoldDB" id="A0A0G1X376"/>
<gene>
    <name evidence="2" type="ORF">UY16_C0001G0029</name>
</gene>
<dbReference type="Proteomes" id="UP000034739">
    <property type="component" value="Unassembled WGS sequence"/>
</dbReference>
<evidence type="ECO:0000256" key="1">
    <source>
        <dbReference type="SAM" id="Phobius"/>
    </source>
</evidence>
<keyword evidence="1" id="KW-1133">Transmembrane helix</keyword>
<proteinExistence type="predicted"/>
<evidence type="ECO:0000313" key="2">
    <source>
        <dbReference type="EMBL" id="KKU88875.1"/>
    </source>
</evidence>
<protein>
    <submittedName>
        <fullName evidence="2">Uncharacterized protein</fullName>
    </submittedName>
</protein>
<reference evidence="2 3" key="1">
    <citation type="journal article" date="2015" name="Nature">
        <title>rRNA introns, odd ribosomes, and small enigmatic genomes across a large radiation of phyla.</title>
        <authorList>
            <person name="Brown C.T."/>
            <person name="Hug L.A."/>
            <person name="Thomas B.C."/>
            <person name="Sharon I."/>
            <person name="Castelle C.J."/>
            <person name="Singh A."/>
            <person name="Wilkins M.J."/>
            <person name="Williams K.H."/>
            <person name="Banfield J.F."/>
        </authorList>
    </citation>
    <scope>NUCLEOTIDE SEQUENCE [LARGE SCALE GENOMIC DNA]</scope>
</reference>
<evidence type="ECO:0000313" key="3">
    <source>
        <dbReference type="Proteomes" id="UP000034739"/>
    </source>
</evidence>
<feature type="transmembrane region" description="Helical" evidence="1">
    <location>
        <begin position="39"/>
        <end position="59"/>
    </location>
</feature>
<comment type="caution">
    <text evidence="2">The sequence shown here is derived from an EMBL/GenBank/DDBJ whole genome shotgun (WGS) entry which is preliminary data.</text>
</comment>
<dbReference type="EMBL" id="LCOY01000001">
    <property type="protein sequence ID" value="KKU88875.1"/>
    <property type="molecule type" value="Genomic_DNA"/>
</dbReference>
<feature type="transmembrane region" description="Helical" evidence="1">
    <location>
        <begin position="12"/>
        <end position="32"/>
    </location>
</feature>
<feature type="transmembrane region" description="Helical" evidence="1">
    <location>
        <begin position="65"/>
        <end position="84"/>
    </location>
</feature>
<organism evidence="2 3">
    <name type="scientific">Candidatus Gottesmanbacteria bacterium GW2011_GWA2_47_9</name>
    <dbReference type="NCBI Taxonomy" id="1618445"/>
    <lineage>
        <taxon>Bacteria</taxon>
        <taxon>Candidatus Gottesmaniibacteriota</taxon>
    </lineage>
</organism>
<accession>A0A0G1X376</accession>
<sequence length="242" mass="28495">MPRPLAVPEILRYWWLNLGIALPLLPLGVLLAKIKERNIFYCFLPLFVIANIFHLSYRIDHNHTLINYFLIVGNFFISYILWLLWQKRLGMKLLAFFLLLVLTVSGVIDLMAVKNDFQYTFPDAPANRFMAWVKESTDKRAVFLAREDILDPITLSGRYNYFGATYYPQVMGYPIQERRESMIKFFEANDKVTIEQMKSEGIDYIALPVVPPSGFWYRVDREFFEDNLKTVYSDEDVVVYKL</sequence>
<name>A0A0G1X376_9BACT</name>